<organism evidence="7 8">
    <name type="scientific">Nocardioides euryhalodurans</name>
    <dbReference type="NCBI Taxonomy" id="2518370"/>
    <lineage>
        <taxon>Bacteria</taxon>
        <taxon>Bacillati</taxon>
        <taxon>Actinomycetota</taxon>
        <taxon>Actinomycetes</taxon>
        <taxon>Propionibacteriales</taxon>
        <taxon>Nocardioidaceae</taxon>
        <taxon>Nocardioides</taxon>
    </lineage>
</organism>
<reference evidence="7 8" key="1">
    <citation type="submission" date="2019-03" db="EMBL/GenBank/DDBJ databases">
        <title>Three New Species of Nocardioides, Nocardioides euryhalodurans sp. nov., Nocardioides seonyuensis sp. nov. and Nocardioides eburneoflavus sp. nov., Iolated from Soil.</title>
        <authorList>
            <person name="Roh S.G."/>
            <person name="Lee C."/>
            <person name="Kim M.-K."/>
            <person name="Kim S.B."/>
        </authorList>
    </citation>
    <scope>NUCLEOTIDE SEQUENCE [LARGE SCALE GENOMIC DNA]</scope>
    <source>
        <strain evidence="7 8">MMS17-SY117</strain>
    </source>
</reference>
<evidence type="ECO:0000256" key="3">
    <source>
        <dbReference type="ARBA" id="ARBA00022989"/>
    </source>
</evidence>
<dbReference type="RefSeq" id="WP_135073427.1">
    <property type="nucleotide sequence ID" value="NZ_CP038267.1"/>
</dbReference>
<feature type="transmembrane region" description="Helical" evidence="5">
    <location>
        <begin position="123"/>
        <end position="144"/>
    </location>
</feature>
<feature type="transmembrane region" description="Helical" evidence="5">
    <location>
        <begin position="44"/>
        <end position="61"/>
    </location>
</feature>
<proteinExistence type="predicted"/>
<evidence type="ECO:0000256" key="5">
    <source>
        <dbReference type="SAM" id="Phobius"/>
    </source>
</evidence>
<sequence length="187" mass="19619">MSATVLIALGAVLCFLGARFLRVTILVAGFGLGWMLTELFDADLQTQVLVALGAAVTAFVVTLVIRSILLFVAGAVVGAVIGARVYALLAGGEGDPDLVLGLVFVPTIALLGGFLGDRYQRRLLVWGTAVAGAAMILSGVGRAGSSSTELFWRPQTTWGTAVFLVAWVGLALVGQRFQHRDDTEDAR</sequence>
<protein>
    <submittedName>
        <fullName evidence="7">TMEM198/TM7SF3 family protein</fullName>
    </submittedName>
</protein>
<dbReference type="InterPro" id="IPR025256">
    <property type="entry name" value="TM7S3/TM198-like_dom"/>
</dbReference>
<name>A0A4P7GHC0_9ACTN</name>
<feature type="transmembrane region" description="Helical" evidence="5">
    <location>
        <begin position="98"/>
        <end position="116"/>
    </location>
</feature>
<dbReference type="GO" id="GO:0016020">
    <property type="term" value="C:membrane"/>
    <property type="evidence" value="ECO:0007669"/>
    <property type="project" value="UniProtKB-SubCell"/>
</dbReference>
<keyword evidence="3 5" id="KW-1133">Transmembrane helix</keyword>
<dbReference type="Pfam" id="PF13886">
    <property type="entry name" value="TM7S3_TM198"/>
    <property type="match status" value="1"/>
</dbReference>
<keyword evidence="4 5" id="KW-0472">Membrane</keyword>
<feature type="transmembrane region" description="Helical" evidence="5">
    <location>
        <begin position="68"/>
        <end position="86"/>
    </location>
</feature>
<evidence type="ECO:0000256" key="1">
    <source>
        <dbReference type="ARBA" id="ARBA00004141"/>
    </source>
</evidence>
<gene>
    <name evidence="7" type="ORF">EXE57_01740</name>
</gene>
<keyword evidence="8" id="KW-1185">Reference proteome</keyword>
<feature type="domain" description="TM7S3/TM198-like" evidence="6">
    <location>
        <begin position="4"/>
        <end position="178"/>
    </location>
</feature>
<evidence type="ECO:0000256" key="4">
    <source>
        <dbReference type="ARBA" id="ARBA00023136"/>
    </source>
</evidence>
<evidence type="ECO:0000313" key="7">
    <source>
        <dbReference type="EMBL" id="QBR91131.1"/>
    </source>
</evidence>
<dbReference type="Proteomes" id="UP000294894">
    <property type="component" value="Chromosome"/>
</dbReference>
<evidence type="ECO:0000256" key="2">
    <source>
        <dbReference type="ARBA" id="ARBA00022692"/>
    </source>
</evidence>
<feature type="transmembrane region" description="Helical" evidence="5">
    <location>
        <begin position="156"/>
        <end position="173"/>
    </location>
</feature>
<evidence type="ECO:0000259" key="6">
    <source>
        <dbReference type="Pfam" id="PF13886"/>
    </source>
</evidence>
<keyword evidence="2 5" id="KW-0812">Transmembrane</keyword>
<evidence type="ECO:0000313" key="8">
    <source>
        <dbReference type="Proteomes" id="UP000294894"/>
    </source>
</evidence>
<dbReference type="EMBL" id="CP038267">
    <property type="protein sequence ID" value="QBR91131.1"/>
    <property type="molecule type" value="Genomic_DNA"/>
</dbReference>
<dbReference type="AlphaFoldDB" id="A0A4P7GHC0"/>
<comment type="subcellular location">
    <subcellularLocation>
        <location evidence="1">Membrane</location>
        <topology evidence="1">Multi-pass membrane protein</topology>
    </subcellularLocation>
</comment>
<dbReference type="OrthoDB" id="3574110at2"/>
<accession>A0A4P7GHC0</accession>
<dbReference type="KEGG" id="noy:EXE57_01740"/>